<dbReference type="InterPro" id="IPR036388">
    <property type="entry name" value="WH-like_DNA-bd_sf"/>
</dbReference>
<dbReference type="InterPro" id="IPR050313">
    <property type="entry name" value="Carb_Metab_HTH_regulators"/>
</dbReference>
<name>A0AAQ3QSP5_9BACT</name>
<accession>A0AAQ3QSP5</accession>
<dbReference type="PROSITE" id="PS51000">
    <property type="entry name" value="HTH_DEOR_2"/>
    <property type="match status" value="1"/>
</dbReference>
<dbReference type="InterPro" id="IPR014036">
    <property type="entry name" value="DeoR-like_C"/>
</dbReference>
<dbReference type="GO" id="GO:0003677">
    <property type="term" value="F:DNA binding"/>
    <property type="evidence" value="ECO:0007669"/>
    <property type="project" value="UniProtKB-KW"/>
</dbReference>
<feature type="domain" description="HTH deoR-type" evidence="3">
    <location>
        <begin position="3"/>
        <end position="58"/>
    </location>
</feature>
<dbReference type="PANTHER" id="PTHR30363:SF55">
    <property type="entry name" value="HTH-TYPE TRANSCRIPTIONAL REGULATOR ULAR"/>
    <property type="match status" value="1"/>
</dbReference>
<dbReference type="RefSeq" id="WP_317835270.1">
    <property type="nucleotide sequence ID" value="NZ_CP136920.1"/>
</dbReference>
<evidence type="ECO:0000259" key="3">
    <source>
        <dbReference type="PROSITE" id="PS51000"/>
    </source>
</evidence>
<dbReference type="InterPro" id="IPR001034">
    <property type="entry name" value="DeoR_HTH"/>
</dbReference>
<dbReference type="SUPFAM" id="SSF100950">
    <property type="entry name" value="NagB/RpiA/CoA transferase-like"/>
    <property type="match status" value="1"/>
</dbReference>
<organism evidence="4 5">
    <name type="scientific">Rubellicoccus peritrichatus</name>
    <dbReference type="NCBI Taxonomy" id="3080537"/>
    <lineage>
        <taxon>Bacteria</taxon>
        <taxon>Pseudomonadati</taxon>
        <taxon>Verrucomicrobiota</taxon>
        <taxon>Opitutia</taxon>
        <taxon>Puniceicoccales</taxon>
        <taxon>Cerasicoccaceae</taxon>
        <taxon>Rubellicoccus</taxon>
    </lineage>
</organism>
<dbReference type="Pfam" id="PF08220">
    <property type="entry name" value="HTH_DeoR"/>
    <property type="match status" value="1"/>
</dbReference>
<keyword evidence="1" id="KW-0805">Transcription regulation</keyword>
<dbReference type="SMART" id="SM01134">
    <property type="entry name" value="DeoRC"/>
    <property type="match status" value="1"/>
</dbReference>
<dbReference type="AlphaFoldDB" id="A0AAQ3QSP5"/>
<dbReference type="Gene3D" id="3.40.50.1360">
    <property type="match status" value="1"/>
</dbReference>
<sequence>MEKTERHERILHLAGERGTIFLKRAVEATGASLPTIRRDFQELEDAGAVERIRGGIRVRRKDGNVSFDLRAVQQSKAKSSIARKAASLLQSGDVIFIDGGTTTNHICFHLPQIPLRIITNSLRLSAYLDDASNQFPEWEVYLTGGKIQHGSNMLAGPGTVHTLDFYHADWAFLSVGGITADGLYNTSEAIVETERKMIERADRSVILADQNKIGKRAMCRVCGLNPIDRLITNKPEGRSLVEEEMQEKNLMIIHVD</sequence>
<dbReference type="EMBL" id="CP136920">
    <property type="protein sequence ID" value="WOO42743.1"/>
    <property type="molecule type" value="Genomic_DNA"/>
</dbReference>
<dbReference type="InterPro" id="IPR036390">
    <property type="entry name" value="WH_DNA-bd_sf"/>
</dbReference>
<evidence type="ECO:0000313" key="4">
    <source>
        <dbReference type="EMBL" id="WOO42743.1"/>
    </source>
</evidence>
<dbReference type="Pfam" id="PF00455">
    <property type="entry name" value="DeoRC"/>
    <property type="match status" value="1"/>
</dbReference>
<keyword evidence="4" id="KW-0238">DNA-binding</keyword>
<evidence type="ECO:0000256" key="2">
    <source>
        <dbReference type="ARBA" id="ARBA00023163"/>
    </source>
</evidence>
<keyword evidence="5" id="KW-1185">Reference proteome</keyword>
<keyword evidence="2" id="KW-0804">Transcription</keyword>
<dbReference type="GO" id="GO:0003700">
    <property type="term" value="F:DNA-binding transcription factor activity"/>
    <property type="evidence" value="ECO:0007669"/>
    <property type="project" value="InterPro"/>
</dbReference>
<proteinExistence type="predicted"/>
<dbReference type="KEGG" id="puo:RZN69_06540"/>
<reference evidence="4 5" key="1">
    <citation type="submission" date="2023-10" db="EMBL/GenBank/DDBJ databases">
        <title>Rubellicoccus peritrichatus gen. nov., sp. nov., isolated from an algae of coral reef tank.</title>
        <authorList>
            <person name="Luo J."/>
        </authorList>
    </citation>
    <scope>NUCLEOTIDE SEQUENCE [LARGE SCALE GENOMIC DNA]</scope>
    <source>
        <strain evidence="4 5">CR14</strain>
    </source>
</reference>
<evidence type="ECO:0000256" key="1">
    <source>
        <dbReference type="ARBA" id="ARBA00023015"/>
    </source>
</evidence>
<dbReference type="SMART" id="SM00420">
    <property type="entry name" value="HTH_DEOR"/>
    <property type="match status" value="1"/>
</dbReference>
<evidence type="ECO:0000313" key="5">
    <source>
        <dbReference type="Proteomes" id="UP001304300"/>
    </source>
</evidence>
<dbReference type="Proteomes" id="UP001304300">
    <property type="component" value="Chromosome"/>
</dbReference>
<dbReference type="PANTHER" id="PTHR30363">
    <property type="entry name" value="HTH-TYPE TRANSCRIPTIONAL REGULATOR SRLR-RELATED"/>
    <property type="match status" value="1"/>
</dbReference>
<dbReference type="SUPFAM" id="SSF46785">
    <property type="entry name" value="Winged helix' DNA-binding domain"/>
    <property type="match status" value="1"/>
</dbReference>
<dbReference type="InterPro" id="IPR037171">
    <property type="entry name" value="NagB/RpiA_transferase-like"/>
</dbReference>
<protein>
    <submittedName>
        <fullName evidence="4">DeoR/GlpR family DNA-binding transcription regulator</fullName>
    </submittedName>
</protein>
<dbReference type="Gene3D" id="1.10.10.10">
    <property type="entry name" value="Winged helix-like DNA-binding domain superfamily/Winged helix DNA-binding domain"/>
    <property type="match status" value="1"/>
</dbReference>
<gene>
    <name evidence="4" type="ORF">RZN69_06540</name>
</gene>